<dbReference type="NCBIfam" id="NF040494">
    <property type="entry name" value="nitrored_ArsF"/>
    <property type="match status" value="1"/>
</dbReference>
<evidence type="ECO:0000256" key="1">
    <source>
        <dbReference type="SAM" id="SignalP"/>
    </source>
</evidence>
<keyword evidence="1" id="KW-0732">Signal</keyword>
<keyword evidence="3" id="KW-1185">Reference proteome</keyword>
<dbReference type="PROSITE" id="PS51257">
    <property type="entry name" value="PROKAR_LIPOPROTEIN"/>
    <property type="match status" value="1"/>
</dbReference>
<evidence type="ECO:0000313" key="3">
    <source>
        <dbReference type="Proteomes" id="UP000030103"/>
    </source>
</evidence>
<gene>
    <name evidence="2" type="ORF">HQ47_00910</name>
</gene>
<dbReference type="EMBL" id="JRFA01000002">
    <property type="protein sequence ID" value="KGN76376.1"/>
    <property type="molecule type" value="Genomic_DNA"/>
</dbReference>
<feature type="chain" id="PRO_5001998245" description="Thioredoxin" evidence="1">
    <location>
        <begin position="19"/>
        <end position="144"/>
    </location>
</feature>
<dbReference type="Gene3D" id="3.40.30.10">
    <property type="entry name" value="Glutaredoxin"/>
    <property type="match status" value="1"/>
</dbReference>
<reference evidence="2 3" key="1">
    <citation type="submission" date="2014-09" db="EMBL/GenBank/DDBJ databases">
        <title>Draft Genome Sequence of Porphyromonas macacae COT-192_OH2859.</title>
        <authorList>
            <person name="Wallis C."/>
            <person name="Deusch O."/>
            <person name="O'Flynn C."/>
            <person name="Davis I."/>
            <person name="Horsfall A."/>
            <person name="Kirkwood N."/>
            <person name="Harris S."/>
            <person name="Eisen J.A."/>
            <person name="Coil D.A."/>
            <person name="Darling A.E."/>
            <person name="Jospin G."/>
            <person name="Alexiev A."/>
        </authorList>
    </citation>
    <scope>NUCLEOTIDE SEQUENCE [LARGE SCALE GENOMIC DNA]</scope>
    <source>
        <strain evidence="3">COT-192 OH2859</strain>
    </source>
</reference>
<protein>
    <recommendedName>
        <fullName evidence="4">Thioredoxin</fullName>
    </recommendedName>
</protein>
<dbReference type="InterPro" id="IPR047698">
    <property type="entry name" value="ArsF-like"/>
</dbReference>
<comment type="caution">
    <text evidence="2">The sequence shown here is derived from an EMBL/GenBank/DDBJ whole genome shotgun (WGS) entry which is preliminary data.</text>
</comment>
<dbReference type="AlphaFoldDB" id="A0A0A2EBZ6"/>
<dbReference type="RefSeq" id="WP_025836651.1">
    <property type="nucleotide sequence ID" value="NZ_JRFA01000002.1"/>
</dbReference>
<feature type="signal peptide" evidence="1">
    <location>
        <begin position="1"/>
        <end position="18"/>
    </location>
</feature>
<dbReference type="OrthoDB" id="5524063at2"/>
<dbReference type="Proteomes" id="UP000030103">
    <property type="component" value="Unassembled WGS sequence"/>
</dbReference>
<evidence type="ECO:0000313" key="2">
    <source>
        <dbReference type="EMBL" id="KGN76376.1"/>
    </source>
</evidence>
<name>A0A0A2EBZ6_9PORP</name>
<organism evidence="2 3">
    <name type="scientific">Porphyromonas macacae</name>
    <dbReference type="NCBI Taxonomy" id="28115"/>
    <lineage>
        <taxon>Bacteria</taxon>
        <taxon>Pseudomonadati</taxon>
        <taxon>Bacteroidota</taxon>
        <taxon>Bacteroidia</taxon>
        <taxon>Bacteroidales</taxon>
        <taxon>Porphyromonadaceae</taxon>
        <taxon>Porphyromonas</taxon>
    </lineage>
</organism>
<proteinExistence type="predicted"/>
<dbReference type="STRING" id="28115.HQ47_00910"/>
<evidence type="ECO:0008006" key="4">
    <source>
        <dbReference type="Google" id="ProtNLM"/>
    </source>
</evidence>
<accession>A0A0A2EBZ6</accession>
<sequence>MKKCILIGLFAVLLVACGGNTQKKNGQAAESETAAKEQVADASVVNVYYFHGKQRCKTCVAVEKVTKETIEKAFADNKKVRFVEINTEDKANAKLVEKYEITWNALIIEKGDNYIDLTKEGFANAVNTPDVLTELIKKEVNARL</sequence>